<accession>A0A8H6VEQ4</accession>
<dbReference type="SUPFAM" id="SSF50370">
    <property type="entry name" value="Ricin B-like lectins"/>
    <property type="match status" value="1"/>
</dbReference>
<dbReference type="Gene3D" id="2.80.10.50">
    <property type="match status" value="1"/>
</dbReference>
<sequence>MAKYPDSGLYAIMNGEGRFIHITQSTQHPTAKNPSSSDPSHTVLFVNHVDSNPWTIIIYSSDGPTALSLANDDNGAETETHIGHGRTVNWTVKHNGTGSFQDFWKLKNTHTRMYLDVSDSHHLIGATNHRDQPSQYWKFVPIDQSHVYTAAGYNIQLAAQRHLHHPQTTVTQHATATSNLCGDPTCGVTHVCNRDYNRQVQPLGYHGV</sequence>
<comment type="caution">
    <text evidence="1">The sequence shown here is derived from an EMBL/GenBank/DDBJ whole genome shotgun (WGS) entry which is preliminary data.</text>
</comment>
<name>A0A8H6VEQ4_9EURO</name>
<dbReference type="Proteomes" id="UP000641853">
    <property type="component" value="Unassembled WGS sequence"/>
</dbReference>
<evidence type="ECO:0000313" key="1">
    <source>
        <dbReference type="EMBL" id="KAF7184205.1"/>
    </source>
</evidence>
<reference evidence="1" key="1">
    <citation type="submission" date="2020-06" db="EMBL/GenBank/DDBJ databases">
        <title>Draft genome sequences of strains closely related to Aspergillus parafelis and Aspergillus hiratsukae.</title>
        <authorList>
            <person name="Dos Santos R.A.C."/>
            <person name="Rivero-Menendez O."/>
            <person name="Steenwyk J.L."/>
            <person name="Mead M.E."/>
            <person name="Goldman G.H."/>
            <person name="Alastruey-Izquierdo A."/>
            <person name="Rokas A."/>
        </authorList>
    </citation>
    <scope>NUCLEOTIDE SEQUENCE</scope>
    <source>
        <strain evidence="1">CNM-CM7691</strain>
    </source>
</reference>
<proteinExistence type="predicted"/>
<evidence type="ECO:0000313" key="2">
    <source>
        <dbReference type="Proteomes" id="UP000641853"/>
    </source>
</evidence>
<organism evidence="1 2">
    <name type="scientific">Aspergillus felis</name>
    <dbReference type="NCBI Taxonomy" id="1287682"/>
    <lineage>
        <taxon>Eukaryota</taxon>
        <taxon>Fungi</taxon>
        <taxon>Dikarya</taxon>
        <taxon>Ascomycota</taxon>
        <taxon>Pezizomycotina</taxon>
        <taxon>Eurotiomycetes</taxon>
        <taxon>Eurotiomycetidae</taxon>
        <taxon>Eurotiales</taxon>
        <taxon>Aspergillaceae</taxon>
        <taxon>Aspergillus</taxon>
        <taxon>Aspergillus subgen. Fumigati</taxon>
    </lineage>
</organism>
<gene>
    <name evidence="1" type="ORF">CNMCM7691_004830</name>
</gene>
<dbReference type="EMBL" id="JACBAG010001662">
    <property type="protein sequence ID" value="KAF7184205.1"/>
    <property type="molecule type" value="Genomic_DNA"/>
</dbReference>
<dbReference type="InterPro" id="IPR035992">
    <property type="entry name" value="Ricin_B-like_lectins"/>
</dbReference>
<keyword evidence="2" id="KW-1185">Reference proteome</keyword>
<dbReference type="AlphaFoldDB" id="A0A8H6VEQ4"/>
<protein>
    <submittedName>
        <fullName evidence="1">Uncharacterized protein</fullName>
    </submittedName>
</protein>